<gene>
    <name evidence="9" type="ORF">A3E04_01815</name>
</gene>
<protein>
    <submittedName>
        <fullName evidence="9">Uncharacterized protein</fullName>
    </submittedName>
</protein>
<feature type="transmembrane region" description="Helical" evidence="8">
    <location>
        <begin position="432"/>
        <end position="451"/>
    </location>
</feature>
<dbReference type="GO" id="GO:0016763">
    <property type="term" value="F:pentosyltransferase activity"/>
    <property type="evidence" value="ECO:0007669"/>
    <property type="project" value="TreeGrafter"/>
</dbReference>
<feature type="transmembrane region" description="Helical" evidence="8">
    <location>
        <begin position="105"/>
        <end position="126"/>
    </location>
</feature>
<keyword evidence="3" id="KW-0328">Glycosyltransferase</keyword>
<evidence type="ECO:0000256" key="4">
    <source>
        <dbReference type="ARBA" id="ARBA00022679"/>
    </source>
</evidence>
<feature type="transmembrane region" description="Helical" evidence="8">
    <location>
        <begin position="186"/>
        <end position="203"/>
    </location>
</feature>
<dbReference type="GO" id="GO:0005886">
    <property type="term" value="C:plasma membrane"/>
    <property type="evidence" value="ECO:0007669"/>
    <property type="project" value="UniProtKB-SubCell"/>
</dbReference>
<evidence type="ECO:0000256" key="6">
    <source>
        <dbReference type="ARBA" id="ARBA00022989"/>
    </source>
</evidence>
<evidence type="ECO:0000256" key="2">
    <source>
        <dbReference type="ARBA" id="ARBA00022475"/>
    </source>
</evidence>
<feature type="transmembrane region" description="Helical" evidence="8">
    <location>
        <begin position="72"/>
        <end position="93"/>
    </location>
</feature>
<organism evidence="9 10">
    <name type="scientific">Candidatus Kuenenbacteria bacterium RIFCSPHIGHO2_12_FULL_42_14</name>
    <dbReference type="NCBI Taxonomy" id="1798563"/>
    <lineage>
        <taxon>Bacteria</taxon>
        <taxon>Candidatus Kueneniibacteriota</taxon>
    </lineage>
</organism>
<feature type="transmembrane region" description="Helical" evidence="8">
    <location>
        <begin position="132"/>
        <end position="155"/>
    </location>
</feature>
<keyword evidence="7 8" id="KW-0472">Membrane</keyword>
<feature type="transmembrane region" description="Helical" evidence="8">
    <location>
        <begin position="7"/>
        <end position="30"/>
    </location>
</feature>
<dbReference type="EMBL" id="MFMY01000001">
    <property type="protein sequence ID" value="OGH01287.1"/>
    <property type="molecule type" value="Genomic_DNA"/>
</dbReference>
<feature type="transmembrane region" description="Helical" evidence="8">
    <location>
        <begin position="406"/>
        <end position="426"/>
    </location>
</feature>
<dbReference type="InterPro" id="IPR050297">
    <property type="entry name" value="LipidA_mod_glycosyltrf_83"/>
</dbReference>
<dbReference type="AlphaFoldDB" id="A0A1F6GT20"/>
<reference evidence="9 10" key="1">
    <citation type="journal article" date="2016" name="Nat. Commun.">
        <title>Thousands of microbial genomes shed light on interconnected biogeochemical processes in an aquifer system.</title>
        <authorList>
            <person name="Anantharaman K."/>
            <person name="Brown C.T."/>
            <person name="Hug L.A."/>
            <person name="Sharon I."/>
            <person name="Castelle C.J."/>
            <person name="Probst A.J."/>
            <person name="Thomas B.C."/>
            <person name="Singh A."/>
            <person name="Wilkins M.J."/>
            <person name="Karaoz U."/>
            <person name="Brodie E.L."/>
            <person name="Williams K.H."/>
            <person name="Hubbard S.S."/>
            <person name="Banfield J.F."/>
        </authorList>
    </citation>
    <scope>NUCLEOTIDE SEQUENCE [LARGE SCALE GENOMIC DNA]</scope>
</reference>
<feature type="transmembrane region" description="Helical" evidence="8">
    <location>
        <begin position="210"/>
        <end position="229"/>
    </location>
</feature>
<proteinExistence type="predicted"/>
<evidence type="ECO:0000256" key="3">
    <source>
        <dbReference type="ARBA" id="ARBA00022676"/>
    </source>
</evidence>
<feature type="transmembrane region" description="Helical" evidence="8">
    <location>
        <begin position="374"/>
        <end position="399"/>
    </location>
</feature>
<evidence type="ECO:0000313" key="9">
    <source>
        <dbReference type="EMBL" id="OGH01287.1"/>
    </source>
</evidence>
<comment type="subcellular location">
    <subcellularLocation>
        <location evidence="1">Cell membrane</location>
        <topology evidence="1">Multi-pass membrane protein</topology>
    </subcellularLocation>
</comment>
<sequence>MKFSKVEFLIIVATLTVQLLFLIIFIHFAGEQKIISNDGLEYYTLGKNLLTEGKFSLFTGDGHLMESLRTPLYPLFITLTLFILDKIWFISLLQIMLSGFIAVIIYRLSAFFLPGRWLLLPVVLYLSNPYTWFASVLAMTEVLYTVFSLLAVYFLFRYLQNFDWKTLAVSVFLLAASILIRPISFYLFFCYGLFMAIYLTAKFRNYRQTIGVVLIFLFAWLIFVFPWSWRNYGSFGRFEISSIQNYNLYFYNARLFYAGVNNLSKDETILTFRNKAKDPFSPRALIVGVSYDDYRRSLLASEYYNHEALGILAPHIFSYARLHLIGMVPFFTDAGWRDLLSALNVDLGQAQSLTLLLTQGKFSAIWENITQTPLYFSIFILGKIYYALILVLILAAFFLVPRRQRFWILIIYFLILYFAAVSSPVANARFRYPVEPLMLITATVAISAMVVRRSAPDPAP</sequence>
<evidence type="ECO:0000256" key="1">
    <source>
        <dbReference type="ARBA" id="ARBA00004651"/>
    </source>
</evidence>
<evidence type="ECO:0000256" key="8">
    <source>
        <dbReference type="SAM" id="Phobius"/>
    </source>
</evidence>
<name>A0A1F6GT20_9BACT</name>
<dbReference type="Proteomes" id="UP000176968">
    <property type="component" value="Unassembled WGS sequence"/>
</dbReference>
<evidence type="ECO:0000256" key="7">
    <source>
        <dbReference type="ARBA" id="ARBA00023136"/>
    </source>
</evidence>
<keyword evidence="6 8" id="KW-1133">Transmembrane helix</keyword>
<dbReference type="GO" id="GO:0009103">
    <property type="term" value="P:lipopolysaccharide biosynthetic process"/>
    <property type="evidence" value="ECO:0007669"/>
    <property type="project" value="UniProtKB-ARBA"/>
</dbReference>
<evidence type="ECO:0000313" key="10">
    <source>
        <dbReference type="Proteomes" id="UP000176968"/>
    </source>
</evidence>
<keyword evidence="2" id="KW-1003">Cell membrane</keyword>
<keyword evidence="4" id="KW-0808">Transferase</keyword>
<keyword evidence="5 8" id="KW-0812">Transmembrane</keyword>
<accession>A0A1F6GT20</accession>
<dbReference type="PANTHER" id="PTHR33908">
    <property type="entry name" value="MANNOSYLTRANSFERASE YKCB-RELATED"/>
    <property type="match status" value="1"/>
</dbReference>
<evidence type="ECO:0000256" key="5">
    <source>
        <dbReference type="ARBA" id="ARBA00022692"/>
    </source>
</evidence>
<dbReference type="PANTHER" id="PTHR33908:SF11">
    <property type="entry name" value="MEMBRANE PROTEIN"/>
    <property type="match status" value="1"/>
</dbReference>
<comment type="caution">
    <text evidence="9">The sequence shown here is derived from an EMBL/GenBank/DDBJ whole genome shotgun (WGS) entry which is preliminary data.</text>
</comment>